<organism evidence="3 4">
    <name type="scientific">Candidozyma haemuli</name>
    <dbReference type="NCBI Taxonomy" id="45357"/>
    <lineage>
        <taxon>Eukaryota</taxon>
        <taxon>Fungi</taxon>
        <taxon>Dikarya</taxon>
        <taxon>Ascomycota</taxon>
        <taxon>Saccharomycotina</taxon>
        <taxon>Pichiomycetes</taxon>
        <taxon>Metschnikowiaceae</taxon>
        <taxon>Candidozyma</taxon>
    </lineage>
</organism>
<protein>
    <submittedName>
        <fullName evidence="3">Uncharacterized protein</fullName>
    </submittedName>
</protein>
<sequence>MAAQTTQNKNNTPKDNNLNKHAGRGASLSTAEYIVEQFPRFKPQYFYMLILIYGLLAFFYLGTSVCASDEHSESDSDSLDSHFEGNFSNCEPIILTGSTEERSALVEQVYNMEIQNENLAAAQEAASLCAITSNTTISTHFEQSNAITFVIHVESESDERYSIASGCLLKNFKGTNSIRPGNAILEEISAEENCDTVRRSLWWLDIAELKDLAKIRRGS</sequence>
<keyword evidence="2" id="KW-0812">Transmembrane</keyword>
<comment type="caution">
    <text evidence="3">The sequence shown here is derived from an EMBL/GenBank/DDBJ whole genome shotgun (WGS) entry which is preliminary data.</text>
</comment>
<evidence type="ECO:0000313" key="4">
    <source>
        <dbReference type="Proteomes" id="UP000244309"/>
    </source>
</evidence>
<dbReference type="EMBL" id="PKFO01000004">
    <property type="protein sequence ID" value="PVH21033.1"/>
    <property type="molecule type" value="Genomic_DNA"/>
</dbReference>
<evidence type="ECO:0000256" key="2">
    <source>
        <dbReference type="SAM" id="Phobius"/>
    </source>
</evidence>
<accession>A0A2V1AUP7</accession>
<dbReference type="GeneID" id="37009881"/>
<keyword evidence="2" id="KW-0472">Membrane</keyword>
<dbReference type="VEuPathDB" id="FungiDB:CXQ85_004551"/>
<feature type="transmembrane region" description="Helical" evidence="2">
    <location>
        <begin position="45"/>
        <end position="62"/>
    </location>
</feature>
<dbReference type="AlphaFoldDB" id="A0A2V1AUP7"/>
<dbReference type="OrthoDB" id="10500186at2759"/>
<feature type="compositionally biased region" description="Low complexity" evidence="1">
    <location>
        <begin position="1"/>
        <end position="20"/>
    </location>
</feature>
<dbReference type="Proteomes" id="UP000244309">
    <property type="component" value="Unassembled WGS sequence"/>
</dbReference>
<feature type="region of interest" description="Disordered" evidence="1">
    <location>
        <begin position="1"/>
        <end position="22"/>
    </location>
</feature>
<evidence type="ECO:0000313" key="3">
    <source>
        <dbReference type="EMBL" id="PVH21033.1"/>
    </source>
</evidence>
<dbReference type="RefSeq" id="XP_025341973.1">
    <property type="nucleotide sequence ID" value="XM_025488165.1"/>
</dbReference>
<proteinExistence type="predicted"/>
<evidence type="ECO:0000256" key="1">
    <source>
        <dbReference type="SAM" id="MobiDB-lite"/>
    </source>
</evidence>
<keyword evidence="4" id="KW-1185">Reference proteome</keyword>
<name>A0A2V1AUP7_9ASCO</name>
<gene>
    <name evidence="3" type="ORF">CXQ85_004551</name>
</gene>
<reference evidence="3 4" key="1">
    <citation type="submission" date="2017-12" db="EMBL/GenBank/DDBJ databases">
        <title>Genome Sequence of a Multidrug-Resistant Candida haemulonii Isolate from a Patient with Chronic Leg Ulcers in Israel.</title>
        <authorList>
            <person name="Chow N.A."/>
            <person name="Gade L."/>
            <person name="Batra D."/>
            <person name="Rowe L.A."/>
            <person name="Ben-Ami R."/>
            <person name="Loparev V.N."/>
            <person name="Litvintseva A.P."/>
        </authorList>
    </citation>
    <scope>NUCLEOTIDE SEQUENCE [LARGE SCALE GENOMIC DNA]</scope>
    <source>
        <strain evidence="3 4">B11899</strain>
    </source>
</reference>
<keyword evidence="2" id="KW-1133">Transmembrane helix</keyword>